<accession>A0A084B2X5</accession>
<dbReference type="InterPro" id="IPR002110">
    <property type="entry name" value="Ankyrin_rpt"/>
</dbReference>
<organism evidence="3 4">
    <name type="scientific">Stachybotrys chartarum (strain CBS 109288 / IBT 7711)</name>
    <name type="common">Toxic black mold</name>
    <name type="synonym">Stilbospora chartarum</name>
    <dbReference type="NCBI Taxonomy" id="1280523"/>
    <lineage>
        <taxon>Eukaryota</taxon>
        <taxon>Fungi</taxon>
        <taxon>Dikarya</taxon>
        <taxon>Ascomycota</taxon>
        <taxon>Pezizomycotina</taxon>
        <taxon>Sordariomycetes</taxon>
        <taxon>Hypocreomycetidae</taxon>
        <taxon>Hypocreales</taxon>
        <taxon>Stachybotryaceae</taxon>
        <taxon>Stachybotrys</taxon>
    </lineage>
</organism>
<dbReference type="InterPro" id="IPR036770">
    <property type="entry name" value="Ankyrin_rpt-contain_sf"/>
</dbReference>
<reference evidence="3 4" key="1">
    <citation type="journal article" date="2014" name="BMC Genomics">
        <title>Comparative genome sequencing reveals chemotype-specific gene clusters in the toxigenic black mold Stachybotrys.</title>
        <authorList>
            <person name="Semeiks J."/>
            <person name="Borek D."/>
            <person name="Otwinowski Z."/>
            <person name="Grishin N.V."/>
        </authorList>
    </citation>
    <scope>NUCLEOTIDE SEQUENCE [LARGE SCALE GENOMIC DNA]</scope>
    <source>
        <strain evidence="4">CBS 109288 / IBT 7711</strain>
    </source>
</reference>
<dbReference type="HOGENOM" id="CLU_012208_0_0_1"/>
<dbReference type="Proteomes" id="UP000028045">
    <property type="component" value="Unassembled WGS sequence"/>
</dbReference>
<dbReference type="PROSITE" id="PS50297">
    <property type="entry name" value="ANK_REP_REGION"/>
    <property type="match status" value="1"/>
</dbReference>
<proteinExistence type="predicted"/>
<keyword evidence="4" id="KW-1185">Reference proteome</keyword>
<dbReference type="EMBL" id="KL648118">
    <property type="protein sequence ID" value="KEY71904.1"/>
    <property type="molecule type" value="Genomic_DNA"/>
</dbReference>
<dbReference type="Gene3D" id="1.25.40.20">
    <property type="entry name" value="Ankyrin repeat-containing domain"/>
    <property type="match status" value="1"/>
</dbReference>
<evidence type="ECO:0000313" key="3">
    <source>
        <dbReference type="EMBL" id="KEY71904.1"/>
    </source>
</evidence>
<dbReference type="PROSITE" id="PS50088">
    <property type="entry name" value="ANK_REPEAT"/>
    <property type="match status" value="1"/>
</dbReference>
<dbReference type="Pfam" id="PF06985">
    <property type="entry name" value="HET"/>
    <property type="match status" value="1"/>
</dbReference>
<dbReference type="InterPro" id="IPR010730">
    <property type="entry name" value="HET"/>
</dbReference>
<name>A0A084B2X5_STACB</name>
<dbReference type="PANTHER" id="PTHR10622:SF10">
    <property type="entry name" value="HET DOMAIN-CONTAINING PROTEIN"/>
    <property type="match status" value="1"/>
</dbReference>
<evidence type="ECO:0000313" key="4">
    <source>
        <dbReference type="Proteomes" id="UP000028045"/>
    </source>
</evidence>
<dbReference type="OrthoDB" id="194358at2759"/>
<dbReference type="AlphaFoldDB" id="A0A084B2X5"/>
<feature type="domain" description="Heterokaryon incompatibility" evidence="2">
    <location>
        <begin position="52"/>
        <end position="142"/>
    </location>
</feature>
<protein>
    <recommendedName>
        <fullName evidence="2">Heterokaryon incompatibility domain-containing protein</fullName>
    </recommendedName>
</protein>
<gene>
    <name evidence="3" type="ORF">S7711_09802</name>
</gene>
<keyword evidence="1" id="KW-0040">ANK repeat</keyword>
<evidence type="ECO:0000256" key="1">
    <source>
        <dbReference type="PROSITE-ProRule" id="PRU00023"/>
    </source>
</evidence>
<sequence length="994" mass="111609">MLCLAPGLTAGQGTKSVPVQSCLQKAVVQTLIAGHAKFEAEYVHFQERCSTILSHTWGSDLEEITLRDVEQGNIDKSGAGSAKLWGCCEQARMDGSKYVWVDTCCINKSDLVELSEAINSMLRWYKKASVCYAYLSDVPSNQNPRDDSSHFRASRWFERGWTLQELLAPERLVFYSSDWRPLGTKTQLSAVIESITGIPRLFLKGINDLRSASVAQRMAWAAQRDTKRKEDLAYCLLGIFGITMPMLYGEGGSQAFVRLQKEIMRDTKDHSMLAWGLGGRGSSANGMTRSTATGFLAAAPSDFTNSRSIVPRDQSARYLDALEISGGSLSVSLSLTEASDATIGLLNCGPEDDTRYAVGIPLTKVVLGESDTYIRPVGYPSVLRPVTTSDGLRKRIHVENGTRLSSQGSEQLRWIYEDDNFAEIHLELVEVVPHSSWDKERAVLLSALQPNGSSAHPIIIRLQHAENHSQDFILVLGVEQRGAYIEACPSLAICSRDASLEGLAEKLPHVTRKASSMKAASNGFLNLQVMTEPMPGRSMFNIRPEAMLYPPDVTIDITNELQKPHRTLEIEEILHREERWAELEQIDYDEETYELKRICGQRPLLWASENGHIEMVRLLLDHGINVATANNGNRTPLVAALEKGHGVVAHLLLATILQVYLNPMGEHKMRFEGKDMHTALSYATDARYDIVVQLLLENSQRQSLKGSVELNEDQMIEYANKRVESNPVLKRFFKNQSNYVQDMLKRLSAFDGTPLAALKEQIVTISAHQQVIYCDSQLWSRLCHAYDQFHSSSMRHEGRWQVQRELIKRIAMITAYILPKEEGVALRFINQDVDSSANLPLNRISQIIDPMSSSFTDGRRIGTSLRSKILEPLVYSKLQNLKRPLLITVMTDGEPNGEENDEFVNAIVECGYKLEAAGMPRESVKFIIGRIGPVKRAARFLEGLRNDYRISRVANVTKDRLDEKFKSMRDTDPDELDPWLVETLFSPLKDREEI</sequence>
<dbReference type="Pfam" id="PF12796">
    <property type="entry name" value="Ank_2"/>
    <property type="match status" value="1"/>
</dbReference>
<dbReference type="SMART" id="SM00248">
    <property type="entry name" value="ANK"/>
    <property type="match status" value="3"/>
</dbReference>
<evidence type="ECO:0000259" key="2">
    <source>
        <dbReference type="Pfam" id="PF06985"/>
    </source>
</evidence>
<dbReference type="PANTHER" id="PTHR10622">
    <property type="entry name" value="HET DOMAIN-CONTAINING PROTEIN"/>
    <property type="match status" value="1"/>
</dbReference>
<dbReference type="SUPFAM" id="SSF48403">
    <property type="entry name" value="Ankyrin repeat"/>
    <property type="match status" value="1"/>
</dbReference>
<feature type="repeat" description="ANK" evidence="1">
    <location>
        <begin position="599"/>
        <end position="631"/>
    </location>
</feature>